<evidence type="ECO:0000256" key="9">
    <source>
        <dbReference type="SAM" id="Coils"/>
    </source>
</evidence>
<reference evidence="13" key="1">
    <citation type="submission" date="2020-12" db="EMBL/GenBank/DDBJ databases">
        <authorList>
            <person name="Iha C."/>
        </authorList>
    </citation>
    <scope>NUCLEOTIDE SEQUENCE</scope>
</reference>
<keyword evidence="9" id="KW-0175">Coiled coil</keyword>
<dbReference type="AlphaFoldDB" id="A0A8S1IP98"/>
<keyword evidence="4" id="KW-0508">mRNA splicing</keyword>
<evidence type="ECO:0000256" key="10">
    <source>
        <dbReference type="SAM" id="MobiDB-lite"/>
    </source>
</evidence>
<keyword evidence="2" id="KW-0507">mRNA processing</keyword>
<feature type="compositionally biased region" description="Polar residues" evidence="10">
    <location>
        <begin position="927"/>
        <end position="937"/>
    </location>
</feature>
<dbReference type="InterPro" id="IPR036517">
    <property type="entry name" value="FF_domain_sf"/>
</dbReference>
<gene>
    <name evidence="13" type="ORF">OSTQU699_LOCUS2258</name>
</gene>
<comment type="subcellular location">
    <subcellularLocation>
        <location evidence="1">Nucleus</location>
    </subcellularLocation>
</comment>
<sequence>MVGRGRGIEMTRPAWMTAGPPVPGGLGQPAPAGPPRVPGPTGPGAAGPGPQAFAPAPAHVPLPAPNTASGPFPGLPPGTRPPGMPGQTMMAPRPVMPQGLRPPPGVAIPPPHLRRGPPVSLPGVVPLSRPLGLAPPVGLPPQRPHMVPPGPLGPTPRPHPGLVPTGQGLPQGPRPVLPAPVPQRFPMPFMAPQPAAGAPHMRPPPGQLPVPHPTAVPPTAATVPQPDSRPKSEWTEHKAPDGRTYYYNTTTRTSSWEKPPELMGTQEKADAETSWKEFVSPEGKKYYHNKITKQSRWEMPEELKQAREASTAMKSKPQSTQPTVQVIKLEGAASGPPKGLEQNGVDRADGQLPGSNKAMPPGSNKAMLPGNGLVARSTKSEPEGHFQYATKAEATEAFKELLDSVGCTSDWTWEQAMRLIVNDKRYGALKSLGEKKTCFNEYVQERRNKEREEERMRHQIAKDDFIAMLESSSELRSSTRYSKAKEIFEDDPRWKGLDDKERERMYLEHLRERERKERDEKRAERGAKMGKFRELLEKRTVVHVKASSQWRKVADKLEGYDEYEALDRSERLEVFQDYMRELERKEMEQRELERQEQHRKERKNRDKFMEFMKEQREQGKLHAKSRWKEYANSIRKEEAYIAVDKNKSGCRPKELFDDFVEEMEEEFDKHKAAMKEVVKRSGIAVLVSTIFEEFNDALNASSEKMKSIREINKRLIHEELVSRAKDKEAKELKRRKKLREELSSALRYCKGIKEDTSWEEAMKILRKEADLRDLEEEDSDLRGVFEEYITKLRKKEGKKEEKKREKREKKEESESGDLEDDHKRSKTHKQRKSHRRHHSASGESDEEEDHARKRRHRSKRHHDDSDDEGRRRTKRHKKDKEKGKDRERDKERGRTKEREKEKAKDTDLGDREPDQRERPRKDKSCTNDDSSWQSRPQNDGEGAAPEADMDDELHADLIPSMPEDRPSPMAIDSQRDASREEGEMPDACEEGETQAADAGGGRERSEEGEL</sequence>
<feature type="domain" description="FF" evidence="12">
    <location>
        <begin position="525"/>
        <end position="581"/>
    </location>
</feature>
<comment type="similarity">
    <text evidence="7">Belongs to the PRPF40 family.</text>
</comment>
<feature type="compositionally biased region" description="Pro residues" evidence="10">
    <location>
        <begin position="31"/>
        <end position="41"/>
    </location>
</feature>
<feature type="compositionally biased region" description="Basic and acidic residues" evidence="10">
    <location>
        <begin position="1000"/>
        <end position="1010"/>
    </location>
</feature>
<dbReference type="Pfam" id="PF01846">
    <property type="entry name" value="FF"/>
    <property type="match status" value="4"/>
</dbReference>
<evidence type="ECO:0000256" key="4">
    <source>
        <dbReference type="ARBA" id="ARBA00023187"/>
    </source>
</evidence>
<feature type="region of interest" description="Disordered" evidence="10">
    <location>
        <begin position="792"/>
        <end position="1010"/>
    </location>
</feature>
<dbReference type="PROSITE" id="PS01159">
    <property type="entry name" value="WW_DOMAIN_1"/>
    <property type="match status" value="2"/>
</dbReference>
<keyword evidence="3" id="KW-0677">Repeat</keyword>
<dbReference type="SUPFAM" id="SSF81698">
    <property type="entry name" value="FF domain"/>
    <property type="match status" value="5"/>
</dbReference>
<dbReference type="PROSITE" id="PS50020">
    <property type="entry name" value="WW_DOMAIN_2"/>
    <property type="match status" value="2"/>
</dbReference>
<dbReference type="GO" id="GO:0071004">
    <property type="term" value="C:U2-type prespliceosome"/>
    <property type="evidence" value="ECO:0007669"/>
    <property type="project" value="TreeGrafter"/>
</dbReference>
<feature type="compositionally biased region" description="Basic and acidic residues" evidence="10">
    <location>
        <begin position="973"/>
        <end position="982"/>
    </location>
</feature>
<feature type="compositionally biased region" description="Polar residues" evidence="10">
    <location>
        <begin position="312"/>
        <end position="324"/>
    </location>
</feature>
<dbReference type="SMART" id="SM00456">
    <property type="entry name" value="WW"/>
    <property type="match status" value="2"/>
</dbReference>
<name>A0A8S1IP98_9CHLO</name>
<protein>
    <submittedName>
        <fullName evidence="13">Uncharacterized protein</fullName>
    </submittedName>
</protein>
<dbReference type="SUPFAM" id="SSF51045">
    <property type="entry name" value="WW domain"/>
    <property type="match status" value="2"/>
</dbReference>
<evidence type="ECO:0000256" key="8">
    <source>
        <dbReference type="ARBA" id="ARBA00064817"/>
    </source>
</evidence>
<dbReference type="GO" id="GO:0003723">
    <property type="term" value="F:RNA binding"/>
    <property type="evidence" value="ECO:0007669"/>
    <property type="project" value="TreeGrafter"/>
</dbReference>
<evidence type="ECO:0000313" key="13">
    <source>
        <dbReference type="EMBL" id="CAD7696897.1"/>
    </source>
</evidence>
<evidence type="ECO:0000256" key="3">
    <source>
        <dbReference type="ARBA" id="ARBA00022737"/>
    </source>
</evidence>
<feature type="compositionally biased region" description="Basic and acidic residues" evidence="10">
    <location>
        <begin position="797"/>
        <end position="813"/>
    </location>
</feature>
<dbReference type="CDD" id="cd00201">
    <property type="entry name" value="WW"/>
    <property type="match status" value="1"/>
</dbReference>
<dbReference type="Proteomes" id="UP000708148">
    <property type="component" value="Unassembled WGS sequence"/>
</dbReference>
<feature type="coiled-coil region" evidence="9">
    <location>
        <begin position="575"/>
        <end position="605"/>
    </location>
</feature>
<dbReference type="GO" id="GO:0005685">
    <property type="term" value="C:U1 snRNP"/>
    <property type="evidence" value="ECO:0007669"/>
    <property type="project" value="TreeGrafter"/>
</dbReference>
<dbReference type="GO" id="GO:0070063">
    <property type="term" value="F:RNA polymerase binding"/>
    <property type="evidence" value="ECO:0007669"/>
    <property type="project" value="UniProtKB-ARBA"/>
</dbReference>
<keyword evidence="5" id="KW-0539">Nucleus</keyword>
<feature type="region of interest" description="Disordered" evidence="10">
    <location>
        <begin position="1"/>
        <end position="102"/>
    </location>
</feature>
<feature type="compositionally biased region" description="Acidic residues" evidence="10">
    <location>
        <begin position="983"/>
        <end position="992"/>
    </location>
</feature>
<evidence type="ECO:0000256" key="5">
    <source>
        <dbReference type="ARBA" id="ARBA00023242"/>
    </source>
</evidence>
<dbReference type="SMART" id="SM00441">
    <property type="entry name" value="FF"/>
    <property type="match status" value="5"/>
</dbReference>
<dbReference type="Pfam" id="PF00397">
    <property type="entry name" value="WW"/>
    <property type="match status" value="2"/>
</dbReference>
<comment type="subunit">
    <text evidence="8">Interacts (via the WW domains) with the phosphorylated C-terminal domain of NRPB1 (via CTD domain).</text>
</comment>
<comment type="function">
    <text evidence="6">Binds the phosphorylated C-terminal domain (CTD) of the largest subunit of RNA polymerase II and functions as a scaffold for RNA processing machineries. May be involved in pre-mRNA splicing.</text>
</comment>
<feature type="domain" description="FF" evidence="12">
    <location>
        <begin position="457"/>
        <end position="512"/>
    </location>
</feature>
<feature type="region of interest" description="Disordered" evidence="10">
    <location>
        <begin position="298"/>
        <end position="382"/>
    </location>
</feature>
<dbReference type="InterPro" id="IPR001202">
    <property type="entry name" value="WW_dom"/>
</dbReference>
<feature type="region of interest" description="Disordered" evidence="10">
    <location>
        <begin position="217"/>
        <end position="277"/>
    </location>
</feature>
<dbReference type="OrthoDB" id="187617at2759"/>
<dbReference type="Gene3D" id="2.20.70.10">
    <property type="match status" value="2"/>
</dbReference>
<feature type="compositionally biased region" description="Basic and acidic residues" evidence="10">
    <location>
        <begin position="298"/>
        <end position="307"/>
    </location>
</feature>
<evidence type="ECO:0000256" key="6">
    <source>
        <dbReference type="ARBA" id="ARBA00056384"/>
    </source>
</evidence>
<feature type="compositionally biased region" description="Basic and acidic residues" evidence="10">
    <location>
        <begin position="880"/>
        <end position="926"/>
    </location>
</feature>
<feature type="domain" description="WW" evidence="11">
    <location>
        <begin position="269"/>
        <end position="302"/>
    </location>
</feature>
<comment type="caution">
    <text evidence="13">The sequence shown here is derived from an EMBL/GenBank/DDBJ whole genome shotgun (WGS) entry which is preliminary data.</text>
</comment>
<feature type="domain" description="WW" evidence="11">
    <location>
        <begin position="228"/>
        <end position="261"/>
    </location>
</feature>
<dbReference type="EMBL" id="CAJHUC010000563">
    <property type="protein sequence ID" value="CAD7696897.1"/>
    <property type="molecule type" value="Genomic_DNA"/>
</dbReference>
<feature type="compositionally biased region" description="Low complexity" evidence="10">
    <location>
        <begin position="48"/>
        <end position="57"/>
    </location>
</feature>
<feature type="compositionally biased region" description="Low complexity" evidence="10">
    <location>
        <begin position="217"/>
        <end position="226"/>
    </location>
</feature>
<keyword evidence="14" id="KW-1185">Reference proteome</keyword>
<evidence type="ECO:0000256" key="7">
    <source>
        <dbReference type="ARBA" id="ARBA00061317"/>
    </source>
</evidence>
<dbReference type="InterPro" id="IPR039726">
    <property type="entry name" value="Prp40-like"/>
</dbReference>
<accession>A0A8S1IP98</accession>
<evidence type="ECO:0000313" key="14">
    <source>
        <dbReference type="Proteomes" id="UP000708148"/>
    </source>
</evidence>
<dbReference type="PANTHER" id="PTHR11864">
    <property type="entry name" value="PRE-MRNA-PROCESSING PROTEIN PRP40"/>
    <property type="match status" value="1"/>
</dbReference>
<dbReference type="GO" id="GO:0045292">
    <property type="term" value="P:mRNA cis splicing, via spliceosome"/>
    <property type="evidence" value="ECO:0007669"/>
    <property type="project" value="InterPro"/>
</dbReference>
<feature type="compositionally biased region" description="Basic residues" evidence="10">
    <location>
        <begin position="824"/>
        <end position="839"/>
    </location>
</feature>
<dbReference type="Gene3D" id="1.10.10.440">
    <property type="entry name" value="FF domain"/>
    <property type="match status" value="5"/>
</dbReference>
<feature type="compositionally biased region" description="Basic and acidic residues" evidence="10">
    <location>
        <begin position="861"/>
        <end position="870"/>
    </location>
</feature>
<feature type="compositionally biased region" description="Basic and acidic residues" evidence="10">
    <location>
        <begin position="228"/>
        <end position="241"/>
    </location>
</feature>
<feature type="compositionally biased region" description="Pro residues" evidence="10">
    <location>
        <begin position="73"/>
        <end position="84"/>
    </location>
</feature>
<dbReference type="InterPro" id="IPR036020">
    <property type="entry name" value="WW_dom_sf"/>
</dbReference>
<organism evidence="13 14">
    <name type="scientific">Ostreobium quekettii</name>
    <dbReference type="NCBI Taxonomy" id="121088"/>
    <lineage>
        <taxon>Eukaryota</taxon>
        <taxon>Viridiplantae</taxon>
        <taxon>Chlorophyta</taxon>
        <taxon>core chlorophytes</taxon>
        <taxon>Ulvophyceae</taxon>
        <taxon>TCBD clade</taxon>
        <taxon>Bryopsidales</taxon>
        <taxon>Ostreobineae</taxon>
        <taxon>Ostreobiaceae</taxon>
        <taxon>Ostreobium</taxon>
    </lineage>
</organism>
<proteinExistence type="inferred from homology"/>
<dbReference type="PANTHER" id="PTHR11864:SF0">
    <property type="entry name" value="PRP40 PRE-MRNA PROCESSING FACTOR 40 HOMOLOG A (YEAST)"/>
    <property type="match status" value="1"/>
</dbReference>
<evidence type="ECO:0000259" key="12">
    <source>
        <dbReference type="PROSITE" id="PS51676"/>
    </source>
</evidence>
<dbReference type="FunFam" id="1.10.10.440:FF:000013">
    <property type="entry name" value="pre-mRNA-processing protein 40A isoform X1"/>
    <property type="match status" value="1"/>
</dbReference>
<feature type="domain" description="FF" evidence="12">
    <location>
        <begin position="391"/>
        <end position="445"/>
    </location>
</feature>
<evidence type="ECO:0000259" key="11">
    <source>
        <dbReference type="PROSITE" id="PS50020"/>
    </source>
</evidence>
<dbReference type="InterPro" id="IPR002713">
    <property type="entry name" value="FF_domain"/>
</dbReference>
<evidence type="ECO:0000256" key="2">
    <source>
        <dbReference type="ARBA" id="ARBA00022664"/>
    </source>
</evidence>
<evidence type="ECO:0000256" key="1">
    <source>
        <dbReference type="ARBA" id="ARBA00004123"/>
    </source>
</evidence>
<feature type="compositionally biased region" description="Low complexity" evidence="10">
    <location>
        <begin position="243"/>
        <end position="253"/>
    </location>
</feature>
<dbReference type="PROSITE" id="PS51676">
    <property type="entry name" value="FF"/>
    <property type="match status" value="3"/>
</dbReference>